<comment type="catalytic activity">
    <reaction evidence="1">
        <text>GDP-alpha-D-mannose + H2O = alpha-D-mannose 1-phosphate + GMP + 2 H(+)</text>
        <dbReference type="Rhea" id="RHEA:27978"/>
        <dbReference type="ChEBI" id="CHEBI:15377"/>
        <dbReference type="ChEBI" id="CHEBI:15378"/>
        <dbReference type="ChEBI" id="CHEBI:57527"/>
        <dbReference type="ChEBI" id="CHEBI:58115"/>
        <dbReference type="ChEBI" id="CHEBI:58409"/>
    </reaction>
</comment>
<evidence type="ECO:0000256" key="2">
    <source>
        <dbReference type="ARBA" id="ARBA00001946"/>
    </source>
</evidence>
<comment type="cofactor">
    <cofactor evidence="2">
        <name>Mg(2+)</name>
        <dbReference type="ChEBI" id="CHEBI:18420"/>
    </cofactor>
</comment>
<keyword evidence="10" id="KW-1185">Reference proteome</keyword>
<dbReference type="InterPro" id="IPR000086">
    <property type="entry name" value="NUDIX_hydrolase_dom"/>
</dbReference>
<accession>A0A480AKS3</accession>
<evidence type="ECO:0000256" key="5">
    <source>
        <dbReference type="ARBA" id="ARBA00022801"/>
    </source>
</evidence>
<sequence length="192" mass="21894">MRDDEALVERRLSGEQVWRGRFLDVRRDVIVQHDGHTATREYIVHPGAVMVVPLLDDGRLVMERQFRYPLGRILLEFPAGKRDPGEPVQRCAQRELAEETGYVAREWARACHIHNACAYADEAIEIWFARGLQPGPRRLDAGELLDVCVMGESELDALASRGELTDVKTLIGLQWLQKWRAGLWALDWVAPV</sequence>
<dbReference type="GO" id="GO:0006753">
    <property type="term" value="P:nucleoside phosphate metabolic process"/>
    <property type="evidence" value="ECO:0007669"/>
    <property type="project" value="TreeGrafter"/>
</dbReference>
<dbReference type="Gene3D" id="3.90.79.10">
    <property type="entry name" value="Nucleoside Triphosphate Pyrophosphohydrolase"/>
    <property type="match status" value="1"/>
</dbReference>
<dbReference type="InterPro" id="IPR020084">
    <property type="entry name" value="NUDIX_hydrolase_CS"/>
</dbReference>
<dbReference type="Proteomes" id="UP000301751">
    <property type="component" value="Unassembled WGS sequence"/>
</dbReference>
<dbReference type="GO" id="GO:0016787">
    <property type="term" value="F:hydrolase activity"/>
    <property type="evidence" value="ECO:0007669"/>
    <property type="project" value="UniProtKB-KW"/>
</dbReference>
<dbReference type="GO" id="GO:0005829">
    <property type="term" value="C:cytosol"/>
    <property type="evidence" value="ECO:0007669"/>
    <property type="project" value="TreeGrafter"/>
</dbReference>
<dbReference type="Pfam" id="PF00293">
    <property type="entry name" value="NUDIX"/>
    <property type="match status" value="1"/>
</dbReference>
<dbReference type="InterPro" id="IPR015797">
    <property type="entry name" value="NUDIX_hydrolase-like_dom_sf"/>
</dbReference>
<evidence type="ECO:0000256" key="4">
    <source>
        <dbReference type="ARBA" id="ARBA00016377"/>
    </source>
</evidence>
<comment type="caution">
    <text evidence="9">The sequence shown here is derived from an EMBL/GenBank/DDBJ whole genome shotgun (WGS) entry which is preliminary data.</text>
</comment>
<evidence type="ECO:0000313" key="10">
    <source>
        <dbReference type="Proteomes" id="UP000301751"/>
    </source>
</evidence>
<evidence type="ECO:0000256" key="7">
    <source>
        <dbReference type="ARBA" id="ARBA00032272"/>
    </source>
</evidence>
<dbReference type="SUPFAM" id="SSF55811">
    <property type="entry name" value="Nudix"/>
    <property type="match status" value="1"/>
</dbReference>
<evidence type="ECO:0000256" key="6">
    <source>
        <dbReference type="ARBA" id="ARBA00032162"/>
    </source>
</evidence>
<dbReference type="OrthoDB" id="9806150at2"/>
<gene>
    <name evidence="9" type="ORF">AQPW35_10940</name>
</gene>
<dbReference type="RefSeq" id="WP_137731764.1">
    <property type="nucleotide sequence ID" value="NZ_BJCL01000002.1"/>
</dbReference>
<protein>
    <recommendedName>
        <fullName evidence="4">GDP-mannose pyrophosphatase</fullName>
    </recommendedName>
    <alternativeName>
        <fullName evidence="6">GDP-mannose hydrolase</fullName>
    </alternativeName>
    <alternativeName>
        <fullName evidence="7">GDPMK</fullName>
    </alternativeName>
</protein>
<evidence type="ECO:0000256" key="1">
    <source>
        <dbReference type="ARBA" id="ARBA00000847"/>
    </source>
</evidence>
<dbReference type="PROSITE" id="PS51462">
    <property type="entry name" value="NUDIX"/>
    <property type="match status" value="1"/>
</dbReference>
<name>A0A480AKS3_9BURK</name>
<dbReference type="EMBL" id="BJCL01000002">
    <property type="protein sequence ID" value="GCL62013.1"/>
    <property type="molecule type" value="Genomic_DNA"/>
</dbReference>
<proteinExistence type="inferred from homology"/>
<dbReference type="AlphaFoldDB" id="A0A480AKS3"/>
<feature type="domain" description="Nudix hydrolase" evidence="8">
    <location>
        <begin position="41"/>
        <end position="177"/>
    </location>
</feature>
<keyword evidence="5" id="KW-0378">Hydrolase</keyword>
<dbReference type="PROSITE" id="PS00893">
    <property type="entry name" value="NUDIX_BOX"/>
    <property type="match status" value="1"/>
</dbReference>
<dbReference type="PANTHER" id="PTHR11839">
    <property type="entry name" value="UDP/ADP-SUGAR PYROPHOSPHATASE"/>
    <property type="match status" value="1"/>
</dbReference>
<organism evidence="9 10">
    <name type="scientific">Pseudaquabacterium pictum</name>
    <dbReference type="NCBI Taxonomy" id="2315236"/>
    <lineage>
        <taxon>Bacteria</taxon>
        <taxon>Pseudomonadati</taxon>
        <taxon>Pseudomonadota</taxon>
        <taxon>Betaproteobacteria</taxon>
        <taxon>Burkholderiales</taxon>
        <taxon>Sphaerotilaceae</taxon>
        <taxon>Pseudaquabacterium</taxon>
    </lineage>
</organism>
<dbReference type="GO" id="GO:0019693">
    <property type="term" value="P:ribose phosphate metabolic process"/>
    <property type="evidence" value="ECO:0007669"/>
    <property type="project" value="TreeGrafter"/>
</dbReference>
<evidence type="ECO:0000256" key="3">
    <source>
        <dbReference type="ARBA" id="ARBA00007275"/>
    </source>
</evidence>
<evidence type="ECO:0000259" key="8">
    <source>
        <dbReference type="PROSITE" id="PS51462"/>
    </source>
</evidence>
<reference evidence="10" key="1">
    <citation type="submission" date="2019-03" db="EMBL/GenBank/DDBJ databases">
        <title>Aquabacterium pictum sp.nov., the first bacteriochlorophyll a-containing freshwater bacterium in the genus Aquabacterium of the class Betaproteobacteria.</title>
        <authorList>
            <person name="Hirose S."/>
            <person name="Tank M."/>
            <person name="Hara E."/>
            <person name="Tamaki H."/>
            <person name="Takaichi S."/>
            <person name="Haruta S."/>
            <person name="Hanada S."/>
        </authorList>
    </citation>
    <scope>NUCLEOTIDE SEQUENCE [LARGE SCALE GENOMIC DNA]</scope>
    <source>
        <strain evidence="10">W35</strain>
    </source>
</reference>
<dbReference type="PANTHER" id="PTHR11839:SF18">
    <property type="entry name" value="NUDIX HYDROLASE DOMAIN-CONTAINING PROTEIN"/>
    <property type="match status" value="1"/>
</dbReference>
<comment type="similarity">
    <text evidence="3">Belongs to the Nudix hydrolase family. NudK subfamily.</text>
</comment>
<evidence type="ECO:0000313" key="9">
    <source>
        <dbReference type="EMBL" id="GCL62013.1"/>
    </source>
</evidence>